<dbReference type="PANTHER" id="PTHR12439">
    <property type="entry name" value="PLACENTAL PROTEIN 11-RELATED"/>
    <property type="match status" value="1"/>
</dbReference>
<dbReference type="Proteomes" id="UP000801492">
    <property type="component" value="Unassembled WGS sequence"/>
</dbReference>
<feature type="compositionally biased region" description="Low complexity" evidence="12">
    <location>
        <begin position="104"/>
        <end position="121"/>
    </location>
</feature>
<dbReference type="CDD" id="cd21159">
    <property type="entry name" value="XendoU"/>
    <property type="match status" value="1"/>
</dbReference>
<dbReference type="SUPFAM" id="SSF142877">
    <property type="entry name" value="EndoU-like"/>
    <property type="match status" value="1"/>
</dbReference>
<keyword evidence="7 11" id="KW-0378">Hydrolase</keyword>
<sequence length="408" mass="46081">MDVLIKFISGLLIFCVALIVEILCASGSYSSHNNSNAWPGLGTQNTYYVNPSWPNYGQMGATTPWPELGQPRGQSFYNQNTRNTSTQNTPIWVQNGRTWNRVSNQQQSQPVNVPNNPTSSSGSYAVNTGSNTGVQRQQGQNVTNQDEELREFSENLLQRDTNNAARYVTINYQAKTTSRSQVDEAPLPLLGIHNDAYNIPTISKMRLLYNNYILQSNVNEHVSPQEREEENNLLDALLSTSVMQQTRNFLINKGAIGKDPQHFRNILKEIWFNMYSRGGGKIGSSGFEHVFLAELKNGAVSGLHNWLYFKEEESKNTANYLGYMKNIDLGNKGAILKYHFKFHDVDKPVGSMFIGTSPEFEIALYTTCFLLRADQVCPLRLSGHNFIIRTFTYRYRGKNLIGSAFPEI</sequence>
<keyword evidence="10" id="KW-0456">Lyase</keyword>
<dbReference type="GO" id="GO:0004521">
    <property type="term" value="F:RNA endonuclease activity"/>
    <property type="evidence" value="ECO:0007669"/>
    <property type="project" value="UniProtKB-UniRule"/>
</dbReference>
<evidence type="ECO:0000256" key="10">
    <source>
        <dbReference type="ARBA" id="ARBA00023239"/>
    </source>
</evidence>
<keyword evidence="6 11" id="KW-0255">Endonuclease</keyword>
<dbReference type="InterPro" id="IPR037227">
    <property type="entry name" value="EndoU-like"/>
</dbReference>
<proteinExistence type="inferred from homology"/>
<keyword evidence="15" id="KW-1185">Reference proteome</keyword>
<feature type="domain" description="EndoU" evidence="13">
    <location>
        <begin position="145"/>
        <end position="408"/>
    </location>
</feature>
<evidence type="ECO:0000256" key="9">
    <source>
        <dbReference type="ARBA" id="ARBA00023211"/>
    </source>
</evidence>
<keyword evidence="11" id="KW-0732">Signal</keyword>
<evidence type="ECO:0000256" key="12">
    <source>
        <dbReference type="SAM" id="MobiDB-lite"/>
    </source>
</evidence>
<evidence type="ECO:0000256" key="1">
    <source>
        <dbReference type="ARBA" id="ARBA00001936"/>
    </source>
</evidence>
<comment type="subunit">
    <text evidence="3 11">Monomer.</text>
</comment>
<organism evidence="14 15">
    <name type="scientific">Ignelater luminosus</name>
    <name type="common">Cucubano</name>
    <name type="synonym">Pyrophorus luminosus</name>
    <dbReference type="NCBI Taxonomy" id="2038154"/>
    <lineage>
        <taxon>Eukaryota</taxon>
        <taxon>Metazoa</taxon>
        <taxon>Ecdysozoa</taxon>
        <taxon>Arthropoda</taxon>
        <taxon>Hexapoda</taxon>
        <taxon>Insecta</taxon>
        <taxon>Pterygota</taxon>
        <taxon>Neoptera</taxon>
        <taxon>Endopterygota</taxon>
        <taxon>Coleoptera</taxon>
        <taxon>Polyphaga</taxon>
        <taxon>Elateriformia</taxon>
        <taxon>Elateroidea</taxon>
        <taxon>Elateridae</taxon>
        <taxon>Agrypninae</taxon>
        <taxon>Pyrophorini</taxon>
        <taxon>Ignelater</taxon>
    </lineage>
</organism>
<dbReference type="OrthoDB" id="430326at2759"/>
<feature type="chain" id="PRO_5035487916" description="EndoU domain-containing protein" evidence="11">
    <location>
        <begin position="28"/>
        <end position="408"/>
    </location>
</feature>
<evidence type="ECO:0000256" key="4">
    <source>
        <dbReference type="ARBA" id="ARBA00022722"/>
    </source>
</evidence>
<evidence type="ECO:0000259" key="13">
    <source>
        <dbReference type="PROSITE" id="PS51959"/>
    </source>
</evidence>
<feature type="region of interest" description="Disordered" evidence="12">
    <location>
        <begin position="104"/>
        <end position="146"/>
    </location>
</feature>
<dbReference type="EMBL" id="VTPC01004360">
    <property type="protein sequence ID" value="KAF2897264.1"/>
    <property type="molecule type" value="Genomic_DNA"/>
</dbReference>
<reference evidence="14" key="1">
    <citation type="submission" date="2019-08" db="EMBL/GenBank/DDBJ databases">
        <title>The genome of the North American firefly Photinus pyralis.</title>
        <authorList>
            <consortium name="Photinus pyralis genome working group"/>
            <person name="Fallon T.R."/>
            <person name="Sander Lower S.E."/>
            <person name="Weng J.-K."/>
        </authorList>
    </citation>
    <scope>NUCLEOTIDE SEQUENCE</scope>
    <source>
        <strain evidence="14">TRF0915ILg1</strain>
        <tissue evidence="14">Whole body</tissue>
    </source>
</reference>
<accession>A0A8K0D108</accession>
<evidence type="ECO:0000313" key="15">
    <source>
        <dbReference type="Proteomes" id="UP000801492"/>
    </source>
</evidence>
<keyword evidence="9 11" id="KW-0464">Manganese</keyword>
<dbReference type="InterPro" id="IPR039787">
    <property type="entry name" value="ENDOU"/>
</dbReference>
<evidence type="ECO:0000256" key="2">
    <source>
        <dbReference type="ARBA" id="ARBA00010168"/>
    </source>
</evidence>
<dbReference type="PANTHER" id="PTHR12439:SF42">
    <property type="entry name" value="ENDORIBONUCLEASE-RELATED"/>
    <property type="match status" value="1"/>
</dbReference>
<comment type="cofactor">
    <cofactor evidence="1 11">
        <name>Mn(2+)</name>
        <dbReference type="ChEBI" id="CHEBI:29035"/>
    </cofactor>
</comment>
<dbReference type="InterPro" id="IPR018998">
    <property type="entry name" value="EndoU_C"/>
</dbReference>
<feature type="signal peptide" evidence="11">
    <location>
        <begin position="1"/>
        <end position="27"/>
    </location>
</feature>
<evidence type="ECO:0000256" key="3">
    <source>
        <dbReference type="ARBA" id="ARBA00011245"/>
    </source>
</evidence>
<evidence type="ECO:0000256" key="5">
    <source>
        <dbReference type="ARBA" id="ARBA00022723"/>
    </source>
</evidence>
<evidence type="ECO:0000256" key="7">
    <source>
        <dbReference type="ARBA" id="ARBA00022801"/>
    </source>
</evidence>
<keyword evidence="4 11" id="KW-0540">Nuclease</keyword>
<dbReference type="GO" id="GO:0016787">
    <property type="term" value="F:hydrolase activity"/>
    <property type="evidence" value="ECO:0007669"/>
    <property type="project" value="UniProtKB-KW"/>
</dbReference>
<keyword evidence="8 11" id="KW-0694">RNA-binding</keyword>
<evidence type="ECO:0000313" key="14">
    <source>
        <dbReference type="EMBL" id="KAF2897264.1"/>
    </source>
</evidence>
<evidence type="ECO:0000256" key="11">
    <source>
        <dbReference type="RuleBase" id="RU367085"/>
    </source>
</evidence>
<dbReference type="Pfam" id="PF09412">
    <property type="entry name" value="XendoU"/>
    <property type="match status" value="1"/>
</dbReference>
<evidence type="ECO:0000256" key="8">
    <source>
        <dbReference type="ARBA" id="ARBA00022884"/>
    </source>
</evidence>
<keyword evidence="5 11" id="KW-0479">Metal-binding</keyword>
<comment type="caution">
    <text evidence="14">The sequence shown here is derived from an EMBL/GenBank/DDBJ whole genome shotgun (WGS) entry which is preliminary data.</text>
</comment>
<dbReference type="GO" id="GO:0003723">
    <property type="term" value="F:RNA binding"/>
    <property type="evidence" value="ECO:0007669"/>
    <property type="project" value="UniProtKB-UniRule"/>
</dbReference>
<dbReference type="GO" id="GO:0016829">
    <property type="term" value="F:lyase activity"/>
    <property type="evidence" value="ECO:0007669"/>
    <property type="project" value="UniProtKB-KW"/>
</dbReference>
<name>A0A8K0D108_IGNLU</name>
<comment type="similarity">
    <text evidence="2 11">Belongs to the ENDOU family.</text>
</comment>
<dbReference type="GO" id="GO:0046872">
    <property type="term" value="F:metal ion binding"/>
    <property type="evidence" value="ECO:0007669"/>
    <property type="project" value="UniProtKB-UniRule"/>
</dbReference>
<protein>
    <recommendedName>
        <fullName evidence="13">EndoU domain-containing protein</fullName>
    </recommendedName>
</protein>
<dbReference type="PROSITE" id="PS51959">
    <property type="entry name" value="ENDOU"/>
    <property type="match status" value="1"/>
</dbReference>
<gene>
    <name evidence="14" type="ORF">ILUMI_08904</name>
</gene>
<evidence type="ECO:0000256" key="6">
    <source>
        <dbReference type="ARBA" id="ARBA00022759"/>
    </source>
</evidence>
<dbReference type="AlphaFoldDB" id="A0A8K0D108"/>
<feature type="compositionally biased region" description="Polar residues" evidence="12">
    <location>
        <begin position="122"/>
        <end position="144"/>
    </location>
</feature>